<evidence type="ECO:0000313" key="2">
    <source>
        <dbReference type="EMBL" id="QLG45882.1"/>
    </source>
</evidence>
<dbReference type="AlphaFoldDB" id="A0A7H9AR30"/>
<sequence length="323" mass="38018">MKLQTQIPLSIANHQIDYDSRLVLLGSCFSENIGAKFNYFKFRSFQNPFGVLFHPLAIEKLIEKSVTQEEYSEDDIFFFNERWLCFDAHSDLNDSSKENLLNTLKNALKHTHQQLKQATHIFITLGTSWVYKKKDRDIIVANCHKVPQKEFSKEILSVQEITASLKNTIELIRKVNRTAQIVFTVSPVRHIKDGFTNNQRSKAHLMTAIQSILHHHNKEGLDYFPSYEIMMDELRDYRFYASDMVHPNELAIDYIWEKFKCTWIQENVHAVMSKVETIQKGLGHKPFHPDSIEHQNFLKSLREKIKKIQKDFPQIIFEHSMDF</sequence>
<feature type="domain" description="GSCFA" evidence="1">
    <location>
        <begin position="21"/>
        <end position="259"/>
    </location>
</feature>
<dbReference type="EMBL" id="CP058595">
    <property type="protein sequence ID" value="QLG45882.1"/>
    <property type="molecule type" value="Genomic_DNA"/>
</dbReference>
<name>A0A7H9AR30_9FLAO</name>
<protein>
    <submittedName>
        <fullName evidence="2">GSCFA domain-containing protein</fullName>
    </submittedName>
</protein>
<dbReference type="SUPFAM" id="SSF52266">
    <property type="entry name" value="SGNH hydrolase"/>
    <property type="match status" value="1"/>
</dbReference>
<evidence type="ECO:0000313" key="3">
    <source>
        <dbReference type="Proteomes" id="UP000509302"/>
    </source>
</evidence>
<dbReference type="Pfam" id="PF08885">
    <property type="entry name" value="GSCFA"/>
    <property type="match status" value="1"/>
</dbReference>
<dbReference type="RefSeq" id="WP_179242169.1">
    <property type="nucleotide sequence ID" value="NZ_CP058595.1"/>
</dbReference>
<accession>A0A7H9AR30</accession>
<organism evidence="2 3">
    <name type="scientific">Costertonia aggregata</name>
    <dbReference type="NCBI Taxonomy" id="343403"/>
    <lineage>
        <taxon>Bacteria</taxon>
        <taxon>Pseudomonadati</taxon>
        <taxon>Bacteroidota</taxon>
        <taxon>Flavobacteriia</taxon>
        <taxon>Flavobacteriales</taxon>
        <taxon>Flavobacteriaceae</taxon>
        <taxon>Costertonia</taxon>
    </lineage>
</organism>
<dbReference type="InterPro" id="IPR036514">
    <property type="entry name" value="SGNH_hydro_sf"/>
</dbReference>
<keyword evidence="3" id="KW-1185">Reference proteome</keyword>
<dbReference type="GO" id="GO:0016788">
    <property type="term" value="F:hydrolase activity, acting on ester bonds"/>
    <property type="evidence" value="ECO:0007669"/>
    <property type="project" value="UniProtKB-ARBA"/>
</dbReference>
<reference evidence="2 3" key="1">
    <citation type="journal article" date="2006" name="Int. J. Syst. Evol. Microbiol.">
        <title>Costertonia aggregata gen. nov., sp. nov., a mesophilic marine bacterium of the family Flavobacteriaceae, isolated from a mature biofilm.</title>
        <authorList>
            <person name="Kwon K.K."/>
            <person name="Lee Y.K."/>
            <person name="Lee H.K."/>
        </authorList>
    </citation>
    <scope>NUCLEOTIDE SEQUENCE [LARGE SCALE GENOMIC DNA]</scope>
    <source>
        <strain evidence="2 3">KCCM 42265</strain>
    </source>
</reference>
<gene>
    <name evidence="2" type="ORF">HYG79_11165</name>
</gene>
<dbReference type="Proteomes" id="UP000509302">
    <property type="component" value="Chromosome"/>
</dbReference>
<proteinExistence type="predicted"/>
<dbReference type="InterPro" id="IPR014982">
    <property type="entry name" value="GSCFA"/>
</dbReference>
<dbReference type="Gene3D" id="3.40.50.1110">
    <property type="entry name" value="SGNH hydrolase"/>
    <property type="match status" value="1"/>
</dbReference>
<evidence type="ECO:0000259" key="1">
    <source>
        <dbReference type="Pfam" id="PF08885"/>
    </source>
</evidence>
<dbReference type="KEGG" id="cagg:HYG79_11165"/>